<dbReference type="EC" id="2.1.1.-" evidence="4"/>
<evidence type="ECO:0000256" key="4">
    <source>
        <dbReference type="HAMAP-Rule" id="MF_03044"/>
    </source>
</evidence>
<dbReference type="OrthoDB" id="5954793at2759"/>
<reference evidence="6 7" key="1">
    <citation type="journal article" date="2020" name="ISME J.">
        <title>Uncovering the hidden diversity of litter-decomposition mechanisms in mushroom-forming fungi.</title>
        <authorList>
            <person name="Floudas D."/>
            <person name="Bentzer J."/>
            <person name="Ahren D."/>
            <person name="Johansson T."/>
            <person name="Persson P."/>
            <person name="Tunlid A."/>
        </authorList>
    </citation>
    <scope>NUCLEOTIDE SEQUENCE [LARGE SCALE GENOMIC DNA]</scope>
    <source>
        <strain evidence="6 7">CBS 101986</strain>
    </source>
</reference>
<gene>
    <name evidence="6" type="ORF">D9619_005887</name>
</gene>
<sequence length="284" mass="32428">MPKAKKRKAPIASTSAHSSSIAAHSCRNTIRKYHVLLKRRQQLAAGSQNAAETTTLAEIEAEIEKLGGLEKYQELSVLGQREERGGGSEKIFIDWMKELELHKIPSGQNKIKLLEVGALKHDNYKQSSSWIDCTPMDLHSRHPQIIEQDFLTLDLAKNEKKWEAISLSLVVNFVPSTDDRGRMLELARRCLVPNGLLYLALPLPCVANSRYMTFDHLKLFMEFLGFTEIRERWRKNGKMGYWLYRKTDIPPNQPSDKFKKKAVLRTGNRNNFAITLPRRTPAGS</sequence>
<dbReference type="HAMAP" id="MF_03044">
    <property type="entry name" value="BMT2"/>
    <property type="match status" value="1"/>
</dbReference>
<dbReference type="PANTHER" id="PTHR21008:SF1">
    <property type="entry name" value="25S RRNA (ADENINE(2142)-N(1))-METHYLTRANSFERASE"/>
    <property type="match status" value="1"/>
</dbReference>
<feature type="binding site" evidence="4">
    <location>
        <position position="137"/>
    </location>
    <ligand>
        <name>S-adenosyl-L-methionine</name>
        <dbReference type="ChEBI" id="CHEBI:59789"/>
    </ligand>
</feature>
<dbReference type="Proteomes" id="UP000567179">
    <property type="component" value="Unassembled WGS sequence"/>
</dbReference>
<keyword evidence="3 4" id="KW-0949">S-adenosyl-L-methionine</keyword>
<organism evidence="6 7">
    <name type="scientific">Psilocybe cf. subviscida</name>
    <dbReference type="NCBI Taxonomy" id="2480587"/>
    <lineage>
        <taxon>Eukaryota</taxon>
        <taxon>Fungi</taxon>
        <taxon>Dikarya</taxon>
        <taxon>Basidiomycota</taxon>
        <taxon>Agaricomycotina</taxon>
        <taxon>Agaricomycetes</taxon>
        <taxon>Agaricomycetidae</taxon>
        <taxon>Agaricales</taxon>
        <taxon>Agaricineae</taxon>
        <taxon>Strophariaceae</taxon>
        <taxon>Psilocybe</taxon>
    </lineage>
</organism>
<keyword evidence="4" id="KW-0539">Nucleus</keyword>
<accession>A0A8H5FBA1</accession>
<dbReference type="AlphaFoldDB" id="A0A8H5FBA1"/>
<comment type="subcellular location">
    <subcellularLocation>
        <location evidence="4">Nucleus</location>
        <location evidence="4">Nucleolus</location>
    </subcellularLocation>
</comment>
<proteinExistence type="inferred from homology"/>
<dbReference type="PANTHER" id="PTHR21008">
    <property type="entry name" value="S-ADENOSYLMETHIONINE SENSOR UPSTREAM OF MTORC1-RELATED"/>
    <property type="match status" value="1"/>
</dbReference>
<keyword evidence="7" id="KW-1185">Reference proteome</keyword>
<evidence type="ECO:0000256" key="1">
    <source>
        <dbReference type="ARBA" id="ARBA00022603"/>
    </source>
</evidence>
<comment type="similarity">
    <text evidence="4">Belongs to the BMT2 family.</text>
</comment>
<dbReference type="Pfam" id="PF11968">
    <property type="entry name" value="Bmt2"/>
    <property type="match status" value="1"/>
</dbReference>
<dbReference type="GO" id="GO:0005730">
    <property type="term" value="C:nucleolus"/>
    <property type="evidence" value="ECO:0007669"/>
    <property type="project" value="UniProtKB-SubCell"/>
</dbReference>
<feature type="compositionally biased region" description="Low complexity" evidence="5">
    <location>
        <begin position="11"/>
        <end position="20"/>
    </location>
</feature>
<dbReference type="Gene3D" id="3.40.50.150">
    <property type="entry name" value="Vaccinia Virus protein VP39"/>
    <property type="match status" value="1"/>
</dbReference>
<evidence type="ECO:0000313" key="6">
    <source>
        <dbReference type="EMBL" id="KAF5330670.1"/>
    </source>
</evidence>
<feature type="binding site" evidence="4">
    <location>
        <position position="117"/>
    </location>
    <ligand>
        <name>S-adenosyl-L-methionine</name>
        <dbReference type="ChEBI" id="CHEBI:59789"/>
    </ligand>
</feature>
<dbReference type="SUPFAM" id="SSF53335">
    <property type="entry name" value="S-adenosyl-L-methionine-dependent methyltransferases"/>
    <property type="match status" value="1"/>
</dbReference>
<comment type="caution">
    <text evidence="6">The sequence shown here is derived from an EMBL/GenBank/DDBJ whole genome shotgun (WGS) entry which is preliminary data.</text>
</comment>
<dbReference type="InterPro" id="IPR021867">
    <property type="entry name" value="Bmt2/SAMTOR"/>
</dbReference>
<keyword evidence="1 4" id="KW-0489">Methyltransferase</keyword>
<evidence type="ECO:0000313" key="7">
    <source>
        <dbReference type="Proteomes" id="UP000567179"/>
    </source>
</evidence>
<evidence type="ECO:0000256" key="3">
    <source>
        <dbReference type="ARBA" id="ARBA00022691"/>
    </source>
</evidence>
<keyword evidence="2 4" id="KW-0808">Transferase</keyword>
<protein>
    <recommendedName>
        <fullName evidence="4">25S rRNA adenine-N(1) methyltransferase</fullName>
        <ecNumber evidence="4">2.1.1.-</ecNumber>
    </recommendedName>
</protein>
<dbReference type="InterPro" id="IPR029063">
    <property type="entry name" value="SAM-dependent_MTases_sf"/>
</dbReference>
<comment type="function">
    <text evidence="4">S-adenosyl-L-methionine-dependent methyltransferase that specifically methylates the N(1) position of an adenine present in helix 65 in 25S rRNA.</text>
</comment>
<name>A0A8H5FBA1_9AGAR</name>
<dbReference type="GO" id="GO:0016433">
    <property type="term" value="F:rRNA (adenine) methyltransferase activity"/>
    <property type="evidence" value="ECO:0007669"/>
    <property type="project" value="UniProtKB-UniRule"/>
</dbReference>
<evidence type="ECO:0000256" key="2">
    <source>
        <dbReference type="ARBA" id="ARBA00022679"/>
    </source>
</evidence>
<dbReference type="EMBL" id="JAACJJ010000001">
    <property type="protein sequence ID" value="KAF5330670.1"/>
    <property type="molecule type" value="Genomic_DNA"/>
</dbReference>
<evidence type="ECO:0000256" key="5">
    <source>
        <dbReference type="SAM" id="MobiDB-lite"/>
    </source>
</evidence>
<feature type="region of interest" description="Disordered" evidence="5">
    <location>
        <begin position="1"/>
        <end position="20"/>
    </location>
</feature>